<gene>
    <name evidence="2" type="ORF">D6D20_06137</name>
</gene>
<feature type="domain" description="DUF7907" evidence="1">
    <location>
        <begin position="75"/>
        <end position="240"/>
    </location>
</feature>
<dbReference type="EMBL" id="QZAN01000068">
    <property type="protein sequence ID" value="THW59987.1"/>
    <property type="molecule type" value="Genomic_DNA"/>
</dbReference>
<proteinExistence type="predicted"/>
<sequence>MLDGSAGGWKPAGARLGRYGDVDPCYTDLPNTPTNTTKHTTTMYTSIKTLAAAIALPLVAALPLSQRTEAVFDSTKPFTLHTEVVNGTGAFNGQYLSSFHVGAGQSTIVGSKNSSIAVGWTLSDSILQQPLAISGAPAGFAYNLSLLEQAPFRSDAPVGYDYVDLSASGKATTGFYFNNATLAWSVSNSTTAPDSFDGCFALCHVNGTSPYFSLGSQYQLLWKMSNATSTSSNCADVKLIGANIAA</sequence>
<accession>A0A4S8V2B2</accession>
<dbReference type="Proteomes" id="UP000310421">
    <property type="component" value="Unassembled WGS sequence"/>
</dbReference>
<protein>
    <recommendedName>
        <fullName evidence="1">DUF7907 domain-containing protein</fullName>
    </recommendedName>
</protein>
<dbReference type="AlphaFoldDB" id="A0A4S8V2B2"/>
<evidence type="ECO:0000313" key="2">
    <source>
        <dbReference type="EMBL" id="THW59987.1"/>
    </source>
</evidence>
<comment type="caution">
    <text evidence="2">The sequence shown here is derived from an EMBL/GenBank/DDBJ whole genome shotgun (WGS) entry which is preliminary data.</text>
</comment>
<evidence type="ECO:0000313" key="3">
    <source>
        <dbReference type="Proteomes" id="UP000310421"/>
    </source>
</evidence>
<dbReference type="Pfam" id="PF25484">
    <property type="entry name" value="DUF7907"/>
    <property type="match status" value="1"/>
</dbReference>
<reference evidence="2 3" key="1">
    <citation type="submission" date="2018-10" db="EMBL/GenBank/DDBJ databases">
        <title>Fifty Aureobasidium pullulans genomes reveal a recombining polyextremotolerant generalist.</title>
        <authorList>
            <person name="Gostincar C."/>
            <person name="Turk M."/>
            <person name="Zajc J."/>
            <person name="Gunde-Cimerman N."/>
        </authorList>
    </citation>
    <scope>NUCLEOTIDE SEQUENCE [LARGE SCALE GENOMIC DNA]</scope>
    <source>
        <strain evidence="2 3">EXF-10751</strain>
    </source>
</reference>
<dbReference type="InterPro" id="IPR057229">
    <property type="entry name" value="DUF7907"/>
</dbReference>
<evidence type="ECO:0000259" key="1">
    <source>
        <dbReference type="Pfam" id="PF25484"/>
    </source>
</evidence>
<organism evidence="2 3">
    <name type="scientific">Aureobasidium pullulans</name>
    <name type="common">Black yeast</name>
    <name type="synonym">Pullularia pullulans</name>
    <dbReference type="NCBI Taxonomy" id="5580"/>
    <lineage>
        <taxon>Eukaryota</taxon>
        <taxon>Fungi</taxon>
        <taxon>Dikarya</taxon>
        <taxon>Ascomycota</taxon>
        <taxon>Pezizomycotina</taxon>
        <taxon>Dothideomycetes</taxon>
        <taxon>Dothideomycetidae</taxon>
        <taxon>Dothideales</taxon>
        <taxon>Saccotheciaceae</taxon>
        <taxon>Aureobasidium</taxon>
    </lineage>
</organism>
<name>A0A4S8V2B2_AURPU</name>